<proteinExistence type="predicted"/>
<name>A0A7I8JQS8_SPIIN</name>
<keyword evidence="2" id="KW-1185">Reference proteome</keyword>
<dbReference type="AlphaFoldDB" id="A0A7I8JQS8"/>
<gene>
    <name evidence="1" type="ORF">SI7747_16018897</name>
</gene>
<reference evidence="1 2" key="1">
    <citation type="submission" date="2019-12" db="EMBL/GenBank/DDBJ databases">
        <authorList>
            <person name="Scholz U."/>
            <person name="Mascher M."/>
            <person name="Fiebig A."/>
        </authorList>
    </citation>
    <scope>NUCLEOTIDE SEQUENCE</scope>
</reference>
<dbReference type="EMBL" id="CACRZD030000016">
    <property type="protein sequence ID" value="CAA6672486.1"/>
    <property type="molecule type" value="Genomic_DNA"/>
</dbReference>
<protein>
    <submittedName>
        <fullName evidence="1">Uncharacterized protein</fullName>
    </submittedName>
</protein>
<sequence length="214" mass="23970">MRPQRKEQAFEMTIRENAFPEDTQWSEGEARVMKEFWTQLVQVLSPDIIFIADPEGTIIGGSSVVPQFLGQSTAEMRLVGALREVLTGGHLGFEEAYCLAFDGEPEEQMLKFMGSNTHLSLSWLTCHLWIPFHSSGYVLEAYPHKIGKNISNYPAVGSPSKRSCLSFVNLPTSMGNDSRRVPDRLRYRSSTSDPISGGEDLFSYSTDLKHEVST</sequence>
<evidence type="ECO:0000313" key="1">
    <source>
        <dbReference type="EMBL" id="CAA2633373.1"/>
    </source>
</evidence>
<dbReference type="EMBL" id="LR743603">
    <property type="protein sequence ID" value="CAA2633373.1"/>
    <property type="molecule type" value="Genomic_DNA"/>
</dbReference>
<accession>A0A7I8JQS8</accession>
<organism evidence="1">
    <name type="scientific">Spirodela intermedia</name>
    <name type="common">Intermediate duckweed</name>
    <dbReference type="NCBI Taxonomy" id="51605"/>
    <lineage>
        <taxon>Eukaryota</taxon>
        <taxon>Viridiplantae</taxon>
        <taxon>Streptophyta</taxon>
        <taxon>Embryophyta</taxon>
        <taxon>Tracheophyta</taxon>
        <taxon>Spermatophyta</taxon>
        <taxon>Magnoliopsida</taxon>
        <taxon>Liliopsida</taxon>
        <taxon>Araceae</taxon>
        <taxon>Lemnoideae</taxon>
        <taxon>Spirodela</taxon>
    </lineage>
</organism>
<evidence type="ECO:0000313" key="2">
    <source>
        <dbReference type="Proteomes" id="UP001189122"/>
    </source>
</evidence>
<dbReference type="Proteomes" id="UP001189122">
    <property type="component" value="Unassembled WGS sequence"/>
</dbReference>